<dbReference type="Gene3D" id="1.20.1270.180">
    <property type="match status" value="1"/>
</dbReference>
<keyword evidence="1" id="KW-0732">Signal</keyword>
<dbReference type="EMBL" id="CP050296">
    <property type="protein sequence ID" value="QND60155.1"/>
    <property type="molecule type" value="Genomic_DNA"/>
</dbReference>
<evidence type="ECO:0000256" key="1">
    <source>
        <dbReference type="SAM" id="SignalP"/>
    </source>
</evidence>
<evidence type="ECO:0000313" key="3">
    <source>
        <dbReference type="EMBL" id="QND60155.1"/>
    </source>
</evidence>
<dbReference type="AlphaFoldDB" id="A0A7G6T073"/>
<organism evidence="3 4">
    <name type="scientific">Mesorhizobium huakuii</name>
    <dbReference type="NCBI Taxonomy" id="28104"/>
    <lineage>
        <taxon>Bacteria</taxon>
        <taxon>Pseudomonadati</taxon>
        <taxon>Pseudomonadota</taxon>
        <taxon>Alphaproteobacteria</taxon>
        <taxon>Hyphomicrobiales</taxon>
        <taxon>Phyllobacteriaceae</taxon>
        <taxon>Mesorhizobium</taxon>
    </lineage>
</organism>
<feature type="chain" id="PRO_5028867581" evidence="1">
    <location>
        <begin position="29"/>
        <end position="169"/>
    </location>
</feature>
<proteinExistence type="predicted"/>
<protein>
    <submittedName>
        <fullName evidence="3">DUF1311 domain-containing protein</fullName>
    </submittedName>
</protein>
<gene>
    <name evidence="3" type="ORF">HB778_29130</name>
</gene>
<evidence type="ECO:0000259" key="2">
    <source>
        <dbReference type="Pfam" id="PF07007"/>
    </source>
</evidence>
<dbReference type="Proteomes" id="UP000515465">
    <property type="component" value="Chromosome"/>
</dbReference>
<sequence length="169" mass="18575">MNARKTINGMLSALLVSVSAGFATASRAAETAYDWNDDSAGTASAQTIILKCLDDQEDGDRYQCIPKAIVICVTQYDNGSQNQMAVNTCNGYSAWAWENILDDVYNRLIKSGRAPKDIDKSQSMWSAWSKLDCETISNYDGTRAAMDSAYCTTKHAAERVFDLLPLVPH</sequence>
<feature type="signal peptide" evidence="1">
    <location>
        <begin position="1"/>
        <end position="28"/>
    </location>
</feature>
<dbReference type="InterPro" id="IPR009739">
    <property type="entry name" value="LprI-like_N"/>
</dbReference>
<evidence type="ECO:0000313" key="4">
    <source>
        <dbReference type="Proteomes" id="UP000515465"/>
    </source>
</evidence>
<name>A0A7G6T073_9HYPH</name>
<feature type="domain" description="Lysozyme inhibitor LprI-like N-terminal" evidence="2">
    <location>
        <begin position="79"/>
        <end position="163"/>
    </location>
</feature>
<reference evidence="4" key="1">
    <citation type="journal article" date="2020" name="Mol. Plant Microbe">
        <title>Rhizobial microsymbionts of the narrowly endemic Oxytropis species growing in Kamchatka are characterized by significant genetic diversity and possess a set of genes that are associated with T3SS and T6SS secretion systems and can affect the development of symbiosis.</title>
        <authorList>
            <person name="Safronova V."/>
            <person name="Guro P."/>
            <person name="Sazanova A."/>
            <person name="Kuznetsova I."/>
            <person name="Belimov A."/>
            <person name="Yakubov V."/>
            <person name="Chirak E."/>
            <person name="Afonin A."/>
            <person name="Gogolev Y."/>
            <person name="Andronov E."/>
            <person name="Tikhonovich I."/>
        </authorList>
    </citation>
    <scope>NUCLEOTIDE SEQUENCE [LARGE SCALE GENOMIC DNA]</scope>
    <source>
        <strain evidence="4">583</strain>
    </source>
</reference>
<dbReference type="Pfam" id="PF07007">
    <property type="entry name" value="LprI"/>
    <property type="match status" value="1"/>
</dbReference>
<accession>A0A7G6T073</accession>